<dbReference type="AlphaFoldDB" id="A0A0C2JB39"/>
<organism evidence="1 2">
    <name type="scientific">Thelohanellus kitauei</name>
    <name type="common">Myxosporean</name>
    <dbReference type="NCBI Taxonomy" id="669202"/>
    <lineage>
        <taxon>Eukaryota</taxon>
        <taxon>Metazoa</taxon>
        <taxon>Cnidaria</taxon>
        <taxon>Myxozoa</taxon>
        <taxon>Myxosporea</taxon>
        <taxon>Bivalvulida</taxon>
        <taxon>Platysporina</taxon>
        <taxon>Myxobolidae</taxon>
        <taxon>Thelohanellus</taxon>
    </lineage>
</organism>
<protein>
    <submittedName>
        <fullName evidence="1">Uncharacterized protein</fullName>
    </submittedName>
</protein>
<comment type="caution">
    <text evidence="1">The sequence shown here is derived from an EMBL/GenBank/DDBJ whole genome shotgun (WGS) entry which is preliminary data.</text>
</comment>
<evidence type="ECO:0000313" key="2">
    <source>
        <dbReference type="Proteomes" id="UP000031668"/>
    </source>
</evidence>
<accession>A0A0C2JB39</accession>
<reference evidence="1 2" key="1">
    <citation type="journal article" date="2014" name="Genome Biol. Evol.">
        <title>The genome of the myxosporean Thelohanellus kitauei shows adaptations to nutrient acquisition within its fish host.</title>
        <authorList>
            <person name="Yang Y."/>
            <person name="Xiong J."/>
            <person name="Zhou Z."/>
            <person name="Huo F."/>
            <person name="Miao W."/>
            <person name="Ran C."/>
            <person name="Liu Y."/>
            <person name="Zhang J."/>
            <person name="Feng J."/>
            <person name="Wang M."/>
            <person name="Wang M."/>
            <person name="Wang L."/>
            <person name="Yao B."/>
        </authorList>
    </citation>
    <scope>NUCLEOTIDE SEQUENCE [LARGE SCALE GENOMIC DNA]</scope>
    <source>
        <strain evidence="1">Wuqing</strain>
    </source>
</reference>
<proteinExistence type="predicted"/>
<dbReference type="EMBL" id="JWZT01003532">
    <property type="protein sequence ID" value="KII66408.1"/>
    <property type="molecule type" value="Genomic_DNA"/>
</dbReference>
<evidence type="ECO:0000313" key="1">
    <source>
        <dbReference type="EMBL" id="KII66408.1"/>
    </source>
</evidence>
<dbReference type="Proteomes" id="UP000031668">
    <property type="component" value="Unassembled WGS sequence"/>
</dbReference>
<gene>
    <name evidence="1" type="ORF">RF11_02049</name>
</gene>
<name>A0A0C2JB39_THEKT</name>
<keyword evidence="2" id="KW-1185">Reference proteome</keyword>
<sequence>MNRAINHSYYRRFEMAVSNFKFPFYEVKYTAPGFDDWSGTYCSKYTKTCRVLTKVTFNHITEEREFFLNDEYHPDVGIHLFHTEVWEEPPNVHSVFSVRINQ</sequence>